<evidence type="ECO:0000313" key="6">
    <source>
        <dbReference type="EMBL" id="RED13351.1"/>
    </source>
</evidence>
<dbReference type="PANTHER" id="PTHR21496">
    <property type="entry name" value="FERREDOXIN-RELATED"/>
    <property type="match status" value="1"/>
</dbReference>
<dbReference type="Pfam" id="PF00355">
    <property type="entry name" value="Rieske"/>
    <property type="match status" value="1"/>
</dbReference>
<keyword evidence="7" id="KW-1185">Reference proteome</keyword>
<dbReference type="Proteomes" id="UP000256310">
    <property type="component" value="Unassembled WGS sequence"/>
</dbReference>
<gene>
    <name evidence="6" type="ORF">DFR46_2888</name>
</gene>
<name>A0A3D9F8K7_9SPHN</name>
<organism evidence="6 7">
    <name type="scientific">Parasphingopyxis lamellibrachiae</name>
    <dbReference type="NCBI Taxonomy" id="680125"/>
    <lineage>
        <taxon>Bacteria</taxon>
        <taxon>Pseudomonadati</taxon>
        <taxon>Pseudomonadota</taxon>
        <taxon>Alphaproteobacteria</taxon>
        <taxon>Sphingomonadales</taxon>
        <taxon>Sphingomonadaceae</taxon>
        <taxon>Parasphingopyxis</taxon>
    </lineage>
</organism>
<dbReference type="Gene3D" id="2.102.10.10">
    <property type="entry name" value="Rieske [2Fe-2S] iron-sulphur domain"/>
    <property type="match status" value="1"/>
</dbReference>
<evidence type="ECO:0000256" key="3">
    <source>
        <dbReference type="ARBA" id="ARBA00023004"/>
    </source>
</evidence>
<feature type="domain" description="Rieske" evidence="5">
    <location>
        <begin position="7"/>
        <end position="103"/>
    </location>
</feature>
<comment type="caution">
    <text evidence="6">The sequence shown here is derived from an EMBL/GenBank/DDBJ whole genome shotgun (WGS) entry which is preliminary data.</text>
</comment>
<keyword evidence="6" id="KW-0560">Oxidoreductase</keyword>
<evidence type="ECO:0000256" key="2">
    <source>
        <dbReference type="ARBA" id="ARBA00022723"/>
    </source>
</evidence>
<dbReference type="InterPro" id="IPR036922">
    <property type="entry name" value="Rieske_2Fe-2S_sf"/>
</dbReference>
<proteinExistence type="predicted"/>
<dbReference type="PANTHER" id="PTHR21496:SF23">
    <property type="entry name" value="3-PHENYLPROPIONATE_CINNAMIC ACID DIOXYGENASE FERREDOXIN SUBUNIT"/>
    <property type="match status" value="1"/>
</dbReference>
<dbReference type="SUPFAM" id="SSF50022">
    <property type="entry name" value="ISP domain"/>
    <property type="match status" value="1"/>
</dbReference>
<evidence type="ECO:0000259" key="5">
    <source>
        <dbReference type="PROSITE" id="PS51296"/>
    </source>
</evidence>
<dbReference type="RefSeq" id="WP_116237385.1">
    <property type="nucleotide sequence ID" value="NZ_QRDP01000005.1"/>
</dbReference>
<protein>
    <submittedName>
        <fullName evidence="6">Carbazole 1,9a-dioxygenase ferredoxin component/p-cumate 2,3-dioxygenase ferredoxin subunit</fullName>
    </submittedName>
</protein>
<dbReference type="OrthoDB" id="9800167at2"/>
<dbReference type="CDD" id="cd03528">
    <property type="entry name" value="Rieske_RO_ferredoxin"/>
    <property type="match status" value="1"/>
</dbReference>
<dbReference type="AlphaFoldDB" id="A0A3D9F8K7"/>
<keyword evidence="4" id="KW-0411">Iron-sulfur</keyword>
<keyword evidence="6" id="KW-0223">Dioxygenase</keyword>
<evidence type="ECO:0000256" key="4">
    <source>
        <dbReference type="ARBA" id="ARBA00023014"/>
    </source>
</evidence>
<keyword evidence="2" id="KW-0479">Metal-binding</keyword>
<keyword evidence="1" id="KW-0001">2Fe-2S</keyword>
<dbReference type="GO" id="GO:0051213">
    <property type="term" value="F:dioxygenase activity"/>
    <property type="evidence" value="ECO:0007669"/>
    <property type="project" value="UniProtKB-KW"/>
</dbReference>
<reference evidence="6 7" key="1">
    <citation type="submission" date="2018-07" db="EMBL/GenBank/DDBJ databases">
        <title>Genomic Encyclopedia of Type Strains, Phase IV (KMG-IV): sequencing the most valuable type-strain genomes for metagenomic binning, comparative biology and taxonomic classification.</title>
        <authorList>
            <person name="Goeker M."/>
        </authorList>
    </citation>
    <scope>NUCLEOTIDE SEQUENCE [LARGE SCALE GENOMIC DNA]</scope>
    <source>
        <strain evidence="6 7">DSM 26725</strain>
    </source>
</reference>
<evidence type="ECO:0000256" key="1">
    <source>
        <dbReference type="ARBA" id="ARBA00022714"/>
    </source>
</evidence>
<dbReference type="InterPro" id="IPR017941">
    <property type="entry name" value="Rieske_2Fe-2S"/>
</dbReference>
<accession>A0A3D9F8K7</accession>
<dbReference type="PROSITE" id="PS51296">
    <property type="entry name" value="RIESKE"/>
    <property type="match status" value="1"/>
</dbReference>
<sequence>MSDSKFLRLCCISDIPDSGILRVTVPGYDPLAVCQVDGAFFAIADTCSHGMASLSEGDIEDGQIFCPFHGGGFEIATGNPTERPCTIPIATYPVKRVEDALFIASK</sequence>
<dbReference type="GO" id="GO:0051537">
    <property type="term" value="F:2 iron, 2 sulfur cluster binding"/>
    <property type="evidence" value="ECO:0007669"/>
    <property type="project" value="UniProtKB-KW"/>
</dbReference>
<keyword evidence="3" id="KW-0408">Iron</keyword>
<dbReference type="EMBL" id="QRDP01000005">
    <property type="protein sequence ID" value="RED13351.1"/>
    <property type="molecule type" value="Genomic_DNA"/>
</dbReference>
<evidence type="ECO:0000313" key="7">
    <source>
        <dbReference type="Proteomes" id="UP000256310"/>
    </source>
</evidence>
<dbReference type="GO" id="GO:0046872">
    <property type="term" value="F:metal ion binding"/>
    <property type="evidence" value="ECO:0007669"/>
    <property type="project" value="UniProtKB-KW"/>
</dbReference>